<dbReference type="SUPFAM" id="SSF52540">
    <property type="entry name" value="P-loop containing nucleoside triphosphate hydrolases"/>
    <property type="match status" value="2"/>
</dbReference>
<feature type="domain" description="FtsK" evidence="12">
    <location>
        <begin position="888"/>
        <end position="1079"/>
    </location>
</feature>
<evidence type="ECO:0000313" key="13">
    <source>
        <dbReference type="EMBL" id="UNK46661.1"/>
    </source>
</evidence>
<dbReference type="InterPro" id="IPR023837">
    <property type="entry name" value="EccCb-like_Actinobacteria"/>
</dbReference>
<feature type="domain" description="FtsK" evidence="12">
    <location>
        <begin position="1172"/>
        <end position="1355"/>
    </location>
</feature>
<organism evidence="13 14">
    <name type="scientific">Arthrobacter sulfonylureivorans</name>
    <dbReference type="NCBI Taxonomy" id="2486855"/>
    <lineage>
        <taxon>Bacteria</taxon>
        <taxon>Bacillati</taxon>
        <taxon>Actinomycetota</taxon>
        <taxon>Actinomycetes</taxon>
        <taxon>Micrococcales</taxon>
        <taxon>Micrococcaceae</taxon>
        <taxon>Arthrobacter</taxon>
    </lineage>
</organism>
<evidence type="ECO:0000256" key="2">
    <source>
        <dbReference type="ARBA" id="ARBA00022475"/>
    </source>
</evidence>
<dbReference type="InterPro" id="IPR003593">
    <property type="entry name" value="AAA+_ATPase"/>
</dbReference>
<keyword evidence="14" id="KW-1185">Reference proteome</keyword>
<feature type="domain" description="FtsK" evidence="12">
    <location>
        <begin position="523"/>
        <end position="727"/>
    </location>
</feature>
<gene>
    <name evidence="13" type="primary">eccCa</name>
    <name evidence="13" type="ORF">MNQ99_04700</name>
</gene>
<name>A0ABY3WB16_9MICC</name>
<dbReference type="InterPro" id="IPR050206">
    <property type="entry name" value="FtsK/SpoIIIE/SftA"/>
</dbReference>
<reference evidence="13 14" key="1">
    <citation type="submission" date="2022-03" db="EMBL/GenBank/DDBJ databases">
        <title>Isotopic signatures of nitrous oxide derived from detoxification processes.</title>
        <authorList>
            <person name="Behrendt U."/>
            <person name="Buchen C."/>
            <person name="Well R."/>
            <person name="Ulrich A."/>
            <person name="Rohe L."/>
            <person name="Kolb S."/>
            <person name="Schloter M."/>
            <person name="Horn M.A."/>
            <person name="Augustin J."/>
        </authorList>
    </citation>
    <scope>NUCLEOTIDE SEQUENCE [LARGE SCALE GENOMIC DNA]</scope>
    <source>
        <strain evidence="13 14">S4-C24</strain>
    </source>
</reference>
<evidence type="ECO:0000313" key="14">
    <source>
        <dbReference type="Proteomes" id="UP000829069"/>
    </source>
</evidence>
<evidence type="ECO:0000256" key="11">
    <source>
        <dbReference type="SAM" id="Phobius"/>
    </source>
</evidence>
<keyword evidence="2" id="KW-1003">Cell membrane</keyword>
<keyword evidence="6 9" id="KW-0067">ATP-binding</keyword>
<keyword evidence="7 11" id="KW-1133">Transmembrane helix</keyword>
<sequence length="1394" mass="149706">MSVKIIHRPARTTAPAREAAPFSLEAPPPMAEKSGRMNAMALIPLLGAGLSMTVMMLFRGNSLAAVGAIAMIVTVVASIIMMLGQRGRAARTRAEERDRYLEYLEESRATLRTDEQRTITTARTSNPEPTALFDIVRTPRRLWERRRGNEDFLQVRIGSGERISRQITVNEQGPATAQRDTFMDNEVRILQQRYERSPDLPLTLPLDSAGNVSIIGSRGFVLNAARNLLIEACAFHSPEDLQVGIAAREDRLRDWDWTLWLPHLADQKQAHATGPVRRMARSVDELGAVLADELNRRAVVAAESSKNLSGASQHLPRLLVLADSYGALPEDLVLPDRHAGLAQLGITVVYLVADRGQEPGEVSVRVSQDGAAADRGPAGSRSYRAQAERSQAAASARARTDRSPAHGARAGRTAGAAAAEAGAPPSDAGFLIQNYRQDPVEPVEERGTLDGLAGATAEALARELAPMRLSADSLEHNTAAGSDSFLEMLGLSPALDEADIRRLWKPRSEVDFLRIPLGPDDRGRPALLDLKESAQFGMGPHGLCVGATGSGKSEMLRSLVLGLLATHPPELLSMVLVDFKGGATFAPFADAPQVSGVITNLADDASLIERIYSSLNGEVLRRQEVLKAAGNIANITDYQLHRQERLARGEAMDPLPHLVVIIDEFGELLTARPDFIDLFLSIGRIGRSIGVHLLLSSQRIESGKLRGLETYLSYRIGLRTLSESESRTVLDTPDAFHLPPVPGFGYLKVDTTVYTRFKAGYVSGPLEDVQVQEAQETTDDDGPLVLPMPTYAASLEKANDDGKSAGKPARTGASKRTTGPTVMSTLMNTLARFPRAVDPIWLPPLPAAVALDTAAGSVTSTSQGIRLTSGGSLKIPVGLLDDPAKQWQGVWELDLKSAGGNVAIIGGPQSGKSTALRTIAASLAMTHSPQEVGIYCVDLLGNSLIPLEGLPHVGGVAVRTNREVVRRTVEELLAMLSVRENVFEKYQVDSLATLRKLCAQGRIPELPSADIVLMLDGYGLLTDEFEDIEPAVHALIARGGGYGIHVVTTANRQNEIRLAQQSFFGTKIELRLADPADSSYGRKLAETMPADRPGRALTDAKLFGHFALPRIDGVADADTATQGTRDMVAAVAASTDARAMQVRILPQLVEAAEIEVPPLPGLLPLGLRETDLGPEMLDVVRGEHHLIVMGDEQSGKTNVVRSLVHSLVAQYPSRDLVFAVFDPRRALADVVPDAYLGGYAPSAAQAEPLANAIASELSKRTAGGDAMQDSIGEPDSIPRIVLLADDYDILTAGGAGPLRSLIEYLPMGPELQLNVILTRRVRGAGRGMYEQFFAALRDSGSTGLILSGDRSEGGLLNNVRARRLPPGRGLLVRSGGPVQTVQTLWTPMEATADV</sequence>
<feature type="compositionally biased region" description="Low complexity" evidence="10">
    <location>
        <begin position="380"/>
        <end position="397"/>
    </location>
</feature>
<feature type="transmembrane region" description="Helical" evidence="11">
    <location>
        <begin position="64"/>
        <end position="83"/>
    </location>
</feature>
<comment type="subcellular location">
    <subcellularLocation>
        <location evidence="1">Cell membrane</location>
        <topology evidence="1">Multi-pass membrane protein</topology>
    </subcellularLocation>
</comment>
<dbReference type="InterPro" id="IPR002543">
    <property type="entry name" value="FtsK_dom"/>
</dbReference>
<keyword evidence="8 11" id="KW-0472">Membrane</keyword>
<feature type="binding site" evidence="9">
    <location>
        <begin position="906"/>
        <end position="913"/>
    </location>
    <ligand>
        <name>ATP</name>
        <dbReference type="ChEBI" id="CHEBI:30616"/>
    </ligand>
</feature>
<evidence type="ECO:0000256" key="4">
    <source>
        <dbReference type="ARBA" id="ARBA00022737"/>
    </source>
</evidence>
<evidence type="ECO:0000256" key="6">
    <source>
        <dbReference type="ARBA" id="ARBA00022840"/>
    </source>
</evidence>
<dbReference type="Proteomes" id="UP000829069">
    <property type="component" value="Chromosome"/>
</dbReference>
<dbReference type="SMART" id="SM00382">
    <property type="entry name" value="AAA"/>
    <property type="match status" value="3"/>
</dbReference>
<dbReference type="InterPro" id="IPR027417">
    <property type="entry name" value="P-loop_NTPase"/>
</dbReference>
<dbReference type="PROSITE" id="PS50901">
    <property type="entry name" value="FTSK"/>
    <property type="match status" value="3"/>
</dbReference>
<keyword evidence="5 9" id="KW-0547">Nucleotide-binding</keyword>
<dbReference type="RefSeq" id="WP_241914622.1">
    <property type="nucleotide sequence ID" value="NZ_CP093326.1"/>
</dbReference>
<dbReference type="Pfam" id="PF01580">
    <property type="entry name" value="FtsK_SpoIIIE"/>
    <property type="match status" value="3"/>
</dbReference>
<dbReference type="PANTHER" id="PTHR22683">
    <property type="entry name" value="SPORULATION PROTEIN RELATED"/>
    <property type="match status" value="1"/>
</dbReference>
<accession>A0ABY3WB16</accession>
<evidence type="ECO:0000259" key="12">
    <source>
        <dbReference type="PROSITE" id="PS50901"/>
    </source>
</evidence>
<feature type="binding site" evidence="9">
    <location>
        <begin position="1190"/>
        <end position="1197"/>
    </location>
    <ligand>
        <name>ATP</name>
        <dbReference type="ChEBI" id="CHEBI:30616"/>
    </ligand>
</feature>
<dbReference type="NCBIfam" id="TIGR03925">
    <property type="entry name" value="T7SS_EccC_b"/>
    <property type="match status" value="1"/>
</dbReference>
<protein>
    <submittedName>
        <fullName evidence="13">Type VII secretion protein EccCa</fullName>
    </submittedName>
</protein>
<feature type="region of interest" description="Disordered" evidence="10">
    <location>
        <begin position="362"/>
        <end position="423"/>
    </location>
</feature>
<keyword evidence="4" id="KW-0677">Repeat</keyword>
<proteinExistence type="predicted"/>
<keyword evidence="3 11" id="KW-0812">Transmembrane</keyword>
<dbReference type="EMBL" id="CP093326">
    <property type="protein sequence ID" value="UNK46661.1"/>
    <property type="molecule type" value="Genomic_DNA"/>
</dbReference>
<dbReference type="NCBIfam" id="TIGR03924">
    <property type="entry name" value="T7SS_EccC_a"/>
    <property type="match status" value="1"/>
</dbReference>
<evidence type="ECO:0000256" key="5">
    <source>
        <dbReference type="ARBA" id="ARBA00022741"/>
    </source>
</evidence>
<feature type="region of interest" description="Disordered" evidence="10">
    <location>
        <begin position="797"/>
        <end position="820"/>
    </location>
</feature>
<evidence type="ECO:0000256" key="1">
    <source>
        <dbReference type="ARBA" id="ARBA00004651"/>
    </source>
</evidence>
<feature type="binding site" evidence="9">
    <location>
        <begin position="546"/>
        <end position="553"/>
    </location>
    <ligand>
        <name>ATP</name>
        <dbReference type="ChEBI" id="CHEBI:30616"/>
    </ligand>
</feature>
<evidence type="ECO:0000256" key="7">
    <source>
        <dbReference type="ARBA" id="ARBA00022989"/>
    </source>
</evidence>
<dbReference type="PANTHER" id="PTHR22683:SF1">
    <property type="entry name" value="TYPE VII SECRETION SYSTEM PROTEIN ESSC"/>
    <property type="match status" value="1"/>
</dbReference>
<evidence type="ECO:0000256" key="3">
    <source>
        <dbReference type="ARBA" id="ARBA00022692"/>
    </source>
</evidence>
<evidence type="ECO:0000256" key="8">
    <source>
        <dbReference type="ARBA" id="ARBA00023136"/>
    </source>
</evidence>
<evidence type="ECO:0000256" key="9">
    <source>
        <dbReference type="PROSITE-ProRule" id="PRU00289"/>
    </source>
</evidence>
<dbReference type="InterPro" id="IPR023836">
    <property type="entry name" value="EccCa-like_Actinobacteria"/>
</dbReference>
<feature type="compositionally biased region" description="Low complexity" evidence="10">
    <location>
        <begin position="405"/>
        <end position="423"/>
    </location>
</feature>
<dbReference type="Gene3D" id="3.40.50.300">
    <property type="entry name" value="P-loop containing nucleotide triphosphate hydrolases"/>
    <property type="match status" value="4"/>
</dbReference>
<evidence type="ECO:0000256" key="10">
    <source>
        <dbReference type="SAM" id="MobiDB-lite"/>
    </source>
</evidence>